<feature type="compositionally biased region" description="Acidic residues" evidence="2">
    <location>
        <begin position="591"/>
        <end position="602"/>
    </location>
</feature>
<dbReference type="SMART" id="SM00246">
    <property type="entry name" value="WH2"/>
    <property type="match status" value="4"/>
</dbReference>
<dbReference type="SUPFAM" id="SSF50729">
    <property type="entry name" value="PH domain-like"/>
    <property type="match status" value="1"/>
</dbReference>
<evidence type="ECO:0000256" key="2">
    <source>
        <dbReference type="SAM" id="MobiDB-lite"/>
    </source>
</evidence>
<reference evidence="5 6" key="1">
    <citation type="submission" date="2019-10" db="EMBL/GenBank/DDBJ databases">
        <authorList>
            <person name="Palmer J.M."/>
        </authorList>
    </citation>
    <scope>NUCLEOTIDE SEQUENCE [LARGE SCALE GENOMIC DNA]</scope>
    <source>
        <strain evidence="5 6">TWF694</strain>
    </source>
</reference>
<evidence type="ECO:0000259" key="3">
    <source>
        <dbReference type="PROSITE" id="PS50229"/>
    </source>
</evidence>
<keyword evidence="6" id="KW-1185">Reference proteome</keyword>
<dbReference type="GO" id="GO:0003779">
    <property type="term" value="F:actin binding"/>
    <property type="evidence" value="ECO:0007669"/>
    <property type="project" value="InterPro"/>
</dbReference>
<dbReference type="InterPro" id="IPR011993">
    <property type="entry name" value="PH-like_dom_sf"/>
</dbReference>
<feature type="compositionally biased region" description="Pro residues" evidence="2">
    <location>
        <begin position="509"/>
        <end position="520"/>
    </location>
</feature>
<dbReference type="PROSITE" id="PS51082">
    <property type="entry name" value="WH2"/>
    <property type="match status" value="2"/>
</dbReference>
<dbReference type="Pfam" id="PF02205">
    <property type="entry name" value="WH2"/>
    <property type="match status" value="1"/>
</dbReference>
<dbReference type="PROSITE" id="PS50229">
    <property type="entry name" value="WH1"/>
    <property type="match status" value="1"/>
</dbReference>
<feature type="domain" description="WH2" evidence="4">
    <location>
        <begin position="528"/>
        <end position="545"/>
    </location>
</feature>
<accession>A0AAV9XBW7</accession>
<evidence type="ECO:0000256" key="1">
    <source>
        <dbReference type="ARBA" id="ARBA00022553"/>
    </source>
</evidence>
<dbReference type="InterPro" id="IPR003124">
    <property type="entry name" value="WH2_dom"/>
</dbReference>
<name>A0AAV9XBW7_9PEZI</name>
<evidence type="ECO:0000313" key="6">
    <source>
        <dbReference type="Proteomes" id="UP001365542"/>
    </source>
</evidence>
<feature type="region of interest" description="Disordered" evidence="2">
    <location>
        <begin position="220"/>
        <end position="239"/>
    </location>
</feature>
<feature type="region of interest" description="Disordered" evidence="2">
    <location>
        <begin position="504"/>
        <end position="525"/>
    </location>
</feature>
<dbReference type="CDD" id="cd01205">
    <property type="entry name" value="EVH1_WASP-like"/>
    <property type="match status" value="1"/>
</dbReference>
<evidence type="ECO:0000259" key="4">
    <source>
        <dbReference type="PROSITE" id="PS51082"/>
    </source>
</evidence>
<feature type="domain" description="WH2" evidence="4">
    <location>
        <begin position="346"/>
        <end position="363"/>
    </location>
</feature>
<comment type="caution">
    <text evidence="5">The sequence shown here is derived from an EMBL/GenBank/DDBJ whole genome shotgun (WGS) entry which is preliminary data.</text>
</comment>
<dbReference type="InterPro" id="IPR033927">
    <property type="entry name" value="WASPfam_EVH1"/>
</dbReference>
<feature type="compositionally biased region" description="Polar residues" evidence="2">
    <location>
        <begin position="147"/>
        <end position="158"/>
    </location>
</feature>
<feature type="region of interest" description="Disordered" evidence="2">
    <location>
        <begin position="147"/>
        <end position="212"/>
    </location>
</feature>
<organism evidence="5 6">
    <name type="scientific">Orbilia ellipsospora</name>
    <dbReference type="NCBI Taxonomy" id="2528407"/>
    <lineage>
        <taxon>Eukaryota</taxon>
        <taxon>Fungi</taxon>
        <taxon>Dikarya</taxon>
        <taxon>Ascomycota</taxon>
        <taxon>Pezizomycotina</taxon>
        <taxon>Orbiliomycetes</taxon>
        <taxon>Orbiliales</taxon>
        <taxon>Orbiliaceae</taxon>
        <taxon>Orbilia</taxon>
    </lineage>
</organism>
<dbReference type="SMART" id="SM00461">
    <property type="entry name" value="WH1"/>
    <property type="match status" value="1"/>
</dbReference>
<gene>
    <name evidence="5" type="ORF">TWF694_010075</name>
</gene>
<evidence type="ECO:0008006" key="7">
    <source>
        <dbReference type="Google" id="ProtNLM"/>
    </source>
</evidence>
<dbReference type="Proteomes" id="UP001365542">
    <property type="component" value="Unassembled WGS sequence"/>
</dbReference>
<protein>
    <recommendedName>
        <fullName evidence="7">WH1 domain-containing protein</fullName>
    </recommendedName>
</protein>
<feature type="domain" description="WH1" evidence="3">
    <location>
        <begin position="16"/>
        <end position="128"/>
    </location>
</feature>
<keyword evidence="1" id="KW-0597">Phosphoprotein</keyword>
<evidence type="ECO:0000313" key="5">
    <source>
        <dbReference type="EMBL" id="KAK6538492.1"/>
    </source>
</evidence>
<dbReference type="EMBL" id="JAVHJO010000007">
    <property type="protein sequence ID" value="KAK6538492.1"/>
    <property type="molecule type" value="Genomic_DNA"/>
</dbReference>
<dbReference type="AlphaFoldDB" id="A0AAV9XBW7"/>
<dbReference type="Pfam" id="PF00568">
    <property type="entry name" value="WH1"/>
    <property type="match status" value="1"/>
</dbReference>
<dbReference type="InterPro" id="IPR000697">
    <property type="entry name" value="WH1/EVH1_dom"/>
</dbReference>
<sequence>MSLLLQKIEKQRVQKALASDYWVWVDAVARLYTCFPNDTKWRYSCISGCLVLTHDETEKANFFKIVDISPANRGVLWDQKICHNLKYCKDSVYFHSFENEDCFIGFSFADEQEAEAFRTRVLEVAPYPYSCSPSSITNAIRIPKRSTSQLNLRQPQIQSEERRAPVSPTDESAGLSSSLPSVAFAGPKPRDSSLSTKGRPPPPPPYLRSTSPIRDSENMALADSDSCSQPFPSPNQPGVHVHMKINITHLPKLGPPPPVVQPSKQATAQALKRRPSQEIDESTPSESFRNLFPPCKTCASRLGPTAGSGDIPSTGLTAPAPAPPPPPPLPEYCFKASGQSSIYRNPRESLLSDIRTGKLLNPVKPPPEKNTVVGRIVNSTISSPQSQRQTPLSPKAQPYRSSIYLNTRNDLLAAVVMGKSLNHVNAPRERNIMPLGCVVDAPAAPKSFPWEDIHLLFPNEAPASSNPMKEVCAAIRVGKQLNHVNPPRERNIVVGRVLNTSICPMPQLSRPPPPPPPPPRRFLRASDSRSGLLADIRAGKSLKKIDISQERSSVGHPVMGSSIPFGWDSYGLQAALEKALSNGRKAKGDELPDDHEDSDQDW</sequence>
<proteinExistence type="predicted"/>
<dbReference type="Gene3D" id="2.30.29.30">
    <property type="entry name" value="Pleckstrin-homology domain (PH domain)/Phosphotyrosine-binding domain (PTB)"/>
    <property type="match status" value="1"/>
</dbReference>
<feature type="region of interest" description="Disordered" evidence="2">
    <location>
        <begin position="249"/>
        <end position="327"/>
    </location>
</feature>
<feature type="region of interest" description="Disordered" evidence="2">
    <location>
        <begin position="581"/>
        <end position="602"/>
    </location>
</feature>